<evidence type="ECO:0000313" key="2">
    <source>
        <dbReference type="Proteomes" id="UP000242381"/>
    </source>
</evidence>
<dbReference type="AlphaFoldDB" id="A0A1X0RPW3"/>
<organism evidence="1 2">
    <name type="scientific">Rhizopus microsporus</name>
    <dbReference type="NCBI Taxonomy" id="58291"/>
    <lineage>
        <taxon>Eukaryota</taxon>
        <taxon>Fungi</taxon>
        <taxon>Fungi incertae sedis</taxon>
        <taxon>Mucoromycota</taxon>
        <taxon>Mucoromycotina</taxon>
        <taxon>Mucoromycetes</taxon>
        <taxon>Mucorales</taxon>
        <taxon>Mucorineae</taxon>
        <taxon>Rhizopodaceae</taxon>
        <taxon>Rhizopus</taxon>
    </lineage>
</organism>
<proteinExistence type="predicted"/>
<name>A0A1X0RPW3_RHIZD</name>
<accession>A0A1X0RPW3</accession>
<reference evidence="1 2" key="1">
    <citation type="journal article" date="2016" name="Proc. Natl. Acad. Sci. U.S.A.">
        <title>Lipid metabolic changes in an early divergent fungus govern the establishment of a mutualistic symbiosis with endobacteria.</title>
        <authorList>
            <person name="Lastovetsky O.A."/>
            <person name="Gaspar M.L."/>
            <person name="Mondo S.J."/>
            <person name="LaButti K.M."/>
            <person name="Sandor L."/>
            <person name="Grigoriev I.V."/>
            <person name="Henry S.A."/>
            <person name="Pawlowska T.E."/>
        </authorList>
    </citation>
    <scope>NUCLEOTIDE SEQUENCE [LARGE SCALE GENOMIC DNA]</scope>
    <source>
        <strain evidence="1 2">ATCC 11559</strain>
    </source>
</reference>
<sequence>MGVLAALTFLIPRLLLVDPSRLISESVGMAFLSFCFLQQQLTSLSLFLCSLSSANFSLCASPDQDGAPLLLPSTPERSTTDVQCTLSGVNTTIDKVCLVALDYTGLLTDCNDLYGFLIVIHVYEHNELLNEPEP</sequence>
<dbReference type="EMBL" id="KV921491">
    <property type="protein sequence ID" value="ORE14103.1"/>
    <property type="molecule type" value="Genomic_DNA"/>
</dbReference>
<evidence type="ECO:0000313" key="1">
    <source>
        <dbReference type="EMBL" id="ORE14103.1"/>
    </source>
</evidence>
<dbReference type="Proteomes" id="UP000242381">
    <property type="component" value="Unassembled WGS sequence"/>
</dbReference>
<gene>
    <name evidence="1" type="ORF">BCV71DRAFT_258214</name>
</gene>
<protein>
    <submittedName>
        <fullName evidence="1">Uncharacterized protein</fullName>
    </submittedName>
</protein>